<gene>
    <name evidence="8" type="primary">murJ</name>
    <name evidence="10" type="ORF">SAMN05660923_00355</name>
</gene>
<feature type="transmembrane region" description="Helical" evidence="8">
    <location>
        <begin position="134"/>
        <end position="152"/>
    </location>
</feature>
<evidence type="ECO:0000256" key="8">
    <source>
        <dbReference type="HAMAP-Rule" id="MF_02078"/>
    </source>
</evidence>
<dbReference type="GO" id="GO:0071555">
    <property type="term" value="P:cell wall organization"/>
    <property type="evidence" value="ECO:0007669"/>
    <property type="project" value="UniProtKB-UniRule"/>
</dbReference>
<dbReference type="PRINTS" id="PR01806">
    <property type="entry name" value="VIRFACTRMVIN"/>
</dbReference>
<evidence type="ECO:0000256" key="5">
    <source>
        <dbReference type="ARBA" id="ARBA00022984"/>
    </source>
</evidence>
<dbReference type="Proteomes" id="UP000198828">
    <property type="component" value="Unassembled WGS sequence"/>
</dbReference>
<feature type="transmembrane region" description="Helical" evidence="8">
    <location>
        <begin position="90"/>
        <end position="113"/>
    </location>
</feature>
<sequence length="513" mass="56667">MSNTGKVAKHAAMIGIFTLISKVLGFLREVLIASKYGSGYETDTYFVAMTATTILMTTIGASLNTTLIPIFTEIGERSGRRGKLRYLNNILNVILLITILLALFGFFLSPIIIKILAKGFEGEQFQLAVKLNRVGLPIVIFLGFTYVFSGYLHSSEIFGPPAIMGLPYNFVFLFFLIFFADKGNIEGLMLTSVVAASTQFLIQIPAIRYQGYRYKLDVNLSDPYLKRALVLVLPVMMGSAVQQFNTVIDRTLASSLVEGSISALTYASRLKDLIISVFVAAVTTVVFPMLSKAFSQEDIRQVKKILNQGINIILIITVPATMGIIVLSEPIVRIFFQRGAFDSNATIMTSQAFIFYSLGLVGASLRLMLNRVFYAFHDTKTPMLNGAFAVGLNIILNLILIRFMAHSGLALATSISATFTTLLLFLSLRRKIGPIGLRNYLKCFLKVLFASIVMGILVYFIYFGLTANLISSTIGEFVILIMSIGIGASIYFILCSILRVKEVRLLFKGLIRK</sequence>
<dbReference type="InterPro" id="IPR004268">
    <property type="entry name" value="MurJ"/>
</dbReference>
<keyword evidence="5 8" id="KW-0573">Peptidoglycan synthesis</keyword>
<comment type="function">
    <text evidence="8 9">Involved in peptidoglycan biosynthesis. Transports lipid-linked peptidoglycan precursors from the inner to the outer leaflet of the cytoplasmic membrane.</text>
</comment>
<evidence type="ECO:0000313" key="11">
    <source>
        <dbReference type="Proteomes" id="UP000198828"/>
    </source>
</evidence>
<accession>A0A1H2RFX7</accession>
<keyword evidence="7 8" id="KW-0472">Membrane</keyword>
<feature type="transmembrane region" description="Helical" evidence="8">
    <location>
        <begin position="409"/>
        <end position="428"/>
    </location>
</feature>
<feature type="transmembrane region" description="Helical" evidence="8">
    <location>
        <begin position="12"/>
        <end position="33"/>
    </location>
</feature>
<feature type="transmembrane region" description="Helical" evidence="8">
    <location>
        <begin position="45"/>
        <end position="70"/>
    </location>
</feature>
<keyword evidence="8 9" id="KW-0813">Transport</keyword>
<feature type="transmembrane region" description="Helical" evidence="8">
    <location>
        <begin position="348"/>
        <end position="369"/>
    </location>
</feature>
<keyword evidence="8 9" id="KW-0961">Cell wall biogenesis/degradation</keyword>
<comment type="pathway">
    <text evidence="8">Cell wall biogenesis; peptidoglycan biosynthesis.</text>
</comment>
<dbReference type="GO" id="GO:0008360">
    <property type="term" value="P:regulation of cell shape"/>
    <property type="evidence" value="ECO:0007669"/>
    <property type="project" value="UniProtKB-UniRule"/>
</dbReference>
<dbReference type="PANTHER" id="PTHR47019:SF1">
    <property type="entry name" value="LIPID II FLIPPASE MURJ"/>
    <property type="match status" value="1"/>
</dbReference>
<evidence type="ECO:0000256" key="7">
    <source>
        <dbReference type="ARBA" id="ARBA00023136"/>
    </source>
</evidence>
<dbReference type="NCBIfam" id="TIGR01695">
    <property type="entry name" value="murJ_mviN"/>
    <property type="match status" value="1"/>
</dbReference>
<keyword evidence="6 8" id="KW-1133">Transmembrane helix</keyword>
<evidence type="ECO:0000256" key="4">
    <source>
        <dbReference type="ARBA" id="ARBA00022960"/>
    </source>
</evidence>
<feature type="transmembrane region" description="Helical" evidence="8">
    <location>
        <begin position="158"/>
        <end position="180"/>
    </location>
</feature>
<dbReference type="EMBL" id="FNNG01000001">
    <property type="protein sequence ID" value="SDW17724.1"/>
    <property type="molecule type" value="Genomic_DNA"/>
</dbReference>
<dbReference type="AlphaFoldDB" id="A0A1H2RFX7"/>
<protein>
    <recommendedName>
        <fullName evidence="8">Probable lipid II flippase MurJ</fullName>
    </recommendedName>
</protein>
<dbReference type="InterPro" id="IPR051050">
    <property type="entry name" value="Lipid_II_flippase_MurJ/MviN"/>
</dbReference>
<evidence type="ECO:0000256" key="1">
    <source>
        <dbReference type="ARBA" id="ARBA00004651"/>
    </source>
</evidence>
<dbReference type="Pfam" id="PF03023">
    <property type="entry name" value="MurJ"/>
    <property type="match status" value="1"/>
</dbReference>
<proteinExistence type="inferred from homology"/>
<keyword evidence="3 8" id="KW-0812">Transmembrane</keyword>
<evidence type="ECO:0000256" key="6">
    <source>
        <dbReference type="ARBA" id="ARBA00022989"/>
    </source>
</evidence>
<comment type="similarity">
    <text evidence="8 9">Belongs to the MurJ/MviN family.</text>
</comment>
<feature type="transmembrane region" description="Helical" evidence="8">
    <location>
        <begin position="381"/>
        <end position="403"/>
    </location>
</feature>
<dbReference type="HAMAP" id="MF_02078">
    <property type="entry name" value="MurJ_MviN"/>
    <property type="match status" value="1"/>
</dbReference>
<dbReference type="PIRSF" id="PIRSF002869">
    <property type="entry name" value="MviN"/>
    <property type="match status" value="1"/>
</dbReference>
<dbReference type="PANTHER" id="PTHR47019">
    <property type="entry name" value="LIPID II FLIPPASE MURJ"/>
    <property type="match status" value="1"/>
</dbReference>
<feature type="transmembrane region" description="Helical" evidence="8">
    <location>
        <begin position="440"/>
        <end position="465"/>
    </location>
</feature>
<dbReference type="OrthoDB" id="9804143at2"/>
<dbReference type="GO" id="GO:0015648">
    <property type="term" value="F:lipid-linked peptidoglycan transporter activity"/>
    <property type="evidence" value="ECO:0007669"/>
    <property type="project" value="UniProtKB-UniRule"/>
</dbReference>
<dbReference type="RefSeq" id="WP_093750227.1">
    <property type="nucleotide sequence ID" value="NZ_FNNG01000001.1"/>
</dbReference>
<keyword evidence="4 8" id="KW-0133">Cell shape</keyword>
<feature type="transmembrane region" description="Helical" evidence="8">
    <location>
        <begin position="477"/>
        <end position="498"/>
    </location>
</feature>
<evidence type="ECO:0000313" key="10">
    <source>
        <dbReference type="EMBL" id="SDW17724.1"/>
    </source>
</evidence>
<reference evidence="10 11" key="1">
    <citation type="submission" date="2016-10" db="EMBL/GenBank/DDBJ databases">
        <authorList>
            <person name="de Groot N.N."/>
        </authorList>
    </citation>
    <scope>NUCLEOTIDE SEQUENCE [LARGE SCALE GENOMIC DNA]</scope>
    <source>
        <strain evidence="10 11">DSM 23310</strain>
    </source>
</reference>
<feature type="transmembrane region" description="Helical" evidence="8">
    <location>
        <begin position="312"/>
        <end position="336"/>
    </location>
</feature>
<name>A0A1H2RFX7_9FIRM</name>
<evidence type="ECO:0000256" key="9">
    <source>
        <dbReference type="PIRNR" id="PIRNR002869"/>
    </source>
</evidence>
<dbReference type="UniPathway" id="UPA00219"/>
<keyword evidence="2 8" id="KW-1003">Cell membrane</keyword>
<keyword evidence="11" id="KW-1185">Reference proteome</keyword>
<dbReference type="GO" id="GO:0005886">
    <property type="term" value="C:plasma membrane"/>
    <property type="evidence" value="ECO:0007669"/>
    <property type="project" value="UniProtKB-SubCell"/>
</dbReference>
<dbReference type="GO" id="GO:0034204">
    <property type="term" value="P:lipid translocation"/>
    <property type="evidence" value="ECO:0007669"/>
    <property type="project" value="TreeGrafter"/>
</dbReference>
<dbReference type="CDD" id="cd13123">
    <property type="entry name" value="MATE_MurJ_like"/>
    <property type="match status" value="1"/>
</dbReference>
<organism evidence="10 11">
    <name type="scientific">Tepidimicrobium xylanilyticum</name>
    <dbReference type="NCBI Taxonomy" id="1123352"/>
    <lineage>
        <taxon>Bacteria</taxon>
        <taxon>Bacillati</taxon>
        <taxon>Bacillota</taxon>
        <taxon>Tissierellia</taxon>
        <taxon>Tissierellales</taxon>
        <taxon>Tepidimicrobiaceae</taxon>
        <taxon>Tepidimicrobium</taxon>
    </lineage>
</organism>
<feature type="transmembrane region" description="Helical" evidence="8">
    <location>
        <begin position="273"/>
        <end position="291"/>
    </location>
</feature>
<dbReference type="GO" id="GO:0009252">
    <property type="term" value="P:peptidoglycan biosynthetic process"/>
    <property type="evidence" value="ECO:0007669"/>
    <property type="project" value="UniProtKB-UniRule"/>
</dbReference>
<evidence type="ECO:0000256" key="3">
    <source>
        <dbReference type="ARBA" id="ARBA00022692"/>
    </source>
</evidence>
<comment type="subcellular location">
    <subcellularLocation>
        <location evidence="1 8">Cell membrane</location>
        <topology evidence="1 8">Multi-pass membrane protein</topology>
    </subcellularLocation>
</comment>
<evidence type="ECO:0000256" key="2">
    <source>
        <dbReference type="ARBA" id="ARBA00022475"/>
    </source>
</evidence>